<dbReference type="Pfam" id="PF13428">
    <property type="entry name" value="TPR_14"/>
    <property type="match status" value="1"/>
</dbReference>
<name>A0ABM7X5Z4_9BACT</name>
<dbReference type="PROSITE" id="PS50005">
    <property type="entry name" value="TPR"/>
    <property type="match status" value="1"/>
</dbReference>
<reference evidence="3" key="1">
    <citation type="journal article" date="2022" name="Int. J. Syst. Evol. Microbiol.">
        <title>Anaeromyxobacter oryzae sp. nov., Anaeromyxobacter diazotrophicus sp. nov. and Anaeromyxobacter paludicola sp. nov., isolated from paddy soils.</title>
        <authorList>
            <person name="Itoh H."/>
            <person name="Xu Z."/>
            <person name="Mise K."/>
            <person name="Masuda Y."/>
            <person name="Ushijima N."/>
            <person name="Hayakawa C."/>
            <person name="Shiratori Y."/>
            <person name="Senoo K."/>
        </authorList>
    </citation>
    <scope>NUCLEOTIDE SEQUENCE [LARGE SCALE GENOMIC DNA]</scope>
    <source>
        <strain evidence="3">Red630</strain>
    </source>
</reference>
<organism evidence="2 3">
    <name type="scientific">Anaeromyxobacter paludicola</name>
    <dbReference type="NCBI Taxonomy" id="2918171"/>
    <lineage>
        <taxon>Bacteria</taxon>
        <taxon>Pseudomonadati</taxon>
        <taxon>Myxococcota</taxon>
        <taxon>Myxococcia</taxon>
        <taxon>Myxococcales</taxon>
        <taxon>Cystobacterineae</taxon>
        <taxon>Anaeromyxobacteraceae</taxon>
        <taxon>Anaeromyxobacter</taxon>
    </lineage>
</organism>
<protein>
    <recommendedName>
        <fullName evidence="4">Tetratricopeptide repeat protein</fullName>
    </recommendedName>
</protein>
<dbReference type="InterPro" id="IPR019734">
    <property type="entry name" value="TPR_rpt"/>
</dbReference>
<sequence length="186" mass="21018">MTEEENENGATSRAAALSVALEALAEGKRRFFERDVEGAHSAFERAWRRAANDPHVLSWYGVTLVMVERNSNLGVSYCDQAVRVAGPEPELYLNQARAHLALGQRERAVRALQRGLEQFPGETTLLAAKELMGWRRRPVLPFLPRSSFLNRWLGKLRYRWAKRSLPPIELSPVTLGQLPERAGEGR</sequence>
<dbReference type="SUPFAM" id="SSF48452">
    <property type="entry name" value="TPR-like"/>
    <property type="match status" value="1"/>
</dbReference>
<evidence type="ECO:0008006" key="4">
    <source>
        <dbReference type="Google" id="ProtNLM"/>
    </source>
</evidence>
<accession>A0ABM7X5Z4</accession>
<evidence type="ECO:0000313" key="2">
    <source>
        <dbReference type="EMBL" id="BDG07237.1"/>
    </source>
</evidence>
<dbReference type="RefSeq" id="WP_248343838.1">
    <property type="nucleotide sequence ID" value="NZ_AP025592.1"/>
</dbReference>
<gene>
    <name evidence="2" type="ORF">AMPC_03500</name>
</gene>
<keyword evidence="1" id="KW-0802">TPR repeat</keyword>
<evidence type="ECO:0000313" key="3">
    <source>
        <dbReference type="Proteomes" id="UP001162734"/>
    </source>
</evidence>
<evidence type="ECO:0000256" key="1">
    <source>
        <dbReference type="PROSITE-ProRule" id="PRU00339"/>
    </source>
</evidence>
<proteinExistence type="predicted"/>
<keyword evidence="3" id="KW-1185">Reference proteome</keyword>
<dbReference type="Proteomes" id="UP001162734">
    <property type="component" value="Chromosome"/>
</dbReference>
<dbReference type="InterPro" id="IPR011990">
    <property type="entry name" value="TPR-like_helical_dom_sf"/>
</dbReference>
<feature type="repeat" description="TPR" evidence="1">
    <location>
        <begin position="89"/>
        <end position="122"/>
    </location>
</feature>
<dbReference type="Gene3D" id="1.25.40.10">
    <property type="entry name" value="Tetratricopeptide repeat domain"/>
    <property type="match status" value="1"/>
</dbReference>
<dbReference type="EMBL" id="AP025592">
    <property type="protein sequence ID" value="BDG07237.1"/>
    <property type="molecule type" value="Genomic_DNA"/>
</dbReference>